<dbReference type="PANTHER" id="PTHR30514">
    <property type="entry name" value="GLUCOKINASE"/>
    <property type="match status" value="1"/>
</dbReference>
<evidence type="ECO:0000313" key="4">
    <source>
        <dbReference type="EMBL" id="MBB4066151.1"/>
    </source>
</evidence>
<dbReference type="GO" id="GO:0003700">
    <property type="term" value="F:DNA-binding transcription factor activity"/>
    <property type="evidence" value="ECO:0007669"/>
    <property type="project" value="InterPro"/>
</dbReference>
<dbReference type="Pfam" id="PF01380">
    <property type="entry name" value="SIS"/>
    <property type="match status" value="1"/>
</dbReference>
<proteinExistence type="predicted"/>
<dbReference type="InterPro" id="IPR009057">
    <property type="entry name" value="Homeodomain-like_sf"/>
</dbReference>
<dbReference type="SUPFAM" id="SSF53697">
    <property type="entry name" value="SIS domain"/>
    <property type="match status" value="1"/>
</dbReference>
<dbReference type="GO" id="GO:0097367">
    <property type="term" value="F:carbohydrate derivative binding"/>
    <property type="evidence" value="ECO:0007669"/>
    <property type="project" value="InterPro"/>
</dbReference>
<keyword evidence="5" id="KW-1185">Reference proteome</keyword>
<feature type="domain" description="HTH rpiR-type" evidence="2">
    <location>
        <begin position="1"/>
        <end position="77"/>
    </location>
</feature>
<organism evidence="4 5">
    <name type="scientific">Gellertiella hungarica</name>
    <dbReference type="NCBI Taxonomy" id="1572859"/>
    <lineage>
        <taxon>Bacteria</taxon>
        <taxon>Pseudomonadati</taxon>
        <taxon>Pseudomonadota</taxon>
        <taxon>Alphaproteobacteria</taxon>
        <taxon>Hyphomicrobiales</taxon>
        <taxon>Rhizobiaceae</taxon>
        <taxon>Gellertiella</taxon>
    </lineage>
</organism>
<dbReference type="PANTHER" id="PTHR30514:SF18">
    <property type="entry name" value="RPIR-FAMILY TRANSCRIPTIONAL REGULATOR"/>
    <property type="match status" value="1"/>
</dbReference>
<feature type="region of interest" description="Disordered" evidence="1">
    <location>
        <begin position="281"/>
        <end position="300"/>
    </location>
</feature>
<dbReference type="Proteomes" id="UP000528286">
    <property type="component" value="Unassembled WGS sequence"/>
</dbReference>
<dbReference type="PROSITE" id="PS51071">
    <property type="entry name" value="HTH_RPIR"/>
    <property type="match status" value="1"/>
</dbReference>
<dbReference type="InterPro" id="IPR000281">
    <property type="entry name" value="HTH_RpiR"/>
</dbReference>
<evidence type="ECO:0000259" key="3">
    <source>
        <dbReference type="PROSITE" id="PS51464"/>
    </source>
</evidence>
<keyword evidence="4" id="KW-0238">DNA-binding</keyword>
<dbReference type="InterPro" id="IPR001347">
    <property type="entry name" value="SIS_dom"/>
</dbReference>
<evidence type="ECO:0000259" key="2">
    <source>
        <dbReference type="PROSITE" id="PS51071"/>
    </source>
</evidence>
<gene>
    <name evidence="4" type="ORF">GGR23_003364</name>
</gene>
<name>A0A7W6J7C5_9HYPH</name>
<dbReference type="PROSITE" id="PS51464">
    <property type="entry name" value="SIS"/>
    <property type="match status" value="1"/>
</dbReference>
<dbReference type="InterPro" id="IPR036388">
    <property type="entry name" value="WH-like_DNA-bd_sf"/>
</dbReference>
<comment type="caution">
    <text evidence="4">The sequence shown here is derived from an EMBL/GenBank/DDBJ whole genome shotgun (WGS) entry which is preliminary data.</text>
</comment>
<evidence type="ECO:0000313" key="5">
    <source>
        <dbReference type="Proteomes" id="UP000528286"/>
    </source>
</evidence>
<feature type="domain" description="SIS" evidence="3">
    <location>
        <begin position="124"/>
        <end position="262"/>
    </location>
</feature>
<evidence type="ECO:0000256" key="1">
    <source>
        <dbReference type="SAM" id="MobiDB-lite"/>
    </source>
</evidence>
<dbReference type="RefSeq" id="WP_183367423.1">
    <property type="nucleotide sequence ID" value="NZ_JACIEZ010000007.1"/>
</dbReference>
<sequence length="300" mass="32640">MSIKDQLKDAQATLTPSERKIVRELLSNYPSAAMTTASRLAKRAGVSDPTVARLMAKLGFESYGAFQEALLGEVEATLNSPLSMFGERTPQAGEQSYLTRFLTASAQTLGTADTGIMASDFDQAVALLADPKLKIHFLGGRFSRFLAGLFHRHLLLLRAGSHLLPDDSSERIDLAADFGPKDLLVVYDYRRYQADVVAFAAEVAARKARIILFTDKWKSPIADWATITFTAPVDTISPFDTMIPALAQTEAVIAALAGRLGETSRQRLESIEALRARLQAASRGDADQAPPFGNFEDKTS</sequence>
<dbReference type="Gene3D" id="1.10.10.10">
    <property type="entry name" value="Winged helix-like DNA-binding domain superfamily/Winged helix DNA-binding domain"/>
    <property type="match status" value="1"/>
</dbReference>
<dbReference type="GO" id="GO:1901135">
    <property type="term" value="P:carbohydrate derivative metabolic process"/>
    <property type="evidence" value="ECO:0007669"/>
    <property type="project" value="InterPro"/>
</dbReference>
<dbReference type="Gene3D" id="3.40.50.10490">
    <property type="entry name" value="Glucose-6-phosphate isomerase like protein, domain 1"/>
    <property type="match status" value="1"/>
</dbReference>
<dbReference type="SUPFAM" id="SSF46689">
    <property type="entry name" value="Homeodomain-like"/>
    <property type="match status" value="1"/>
</dbReference>
<protein>
    <submittedName>
        <fullName evidence="4">DNA-binding MurR/RpiR family transcriptional regulator</fullName>
    </submittedName>
</protein>
<dbReference type="Pfam" id="PF01418">
    <property type="entry name" value="HTH_6"/>
    <property type="match status" value="1"/>
</dbReference>
<dbReference type="InterPro" id="IPR046348">
    <property type="entry name" value="SIS_dom_sf"/>
</dbReference>
<dbReference type="InterPro" id="IPR047640">
    <property type="entry name" value="RpiR-like"/>
</dbReference>
<accession>A0A7W6J7C5</accession>
<reference evidence="4 5" key="1">
    <citation type="submission" date="2020-08" db="EMBL/GenBank/DDBJ databases">
        <title>Genomic Encyclopedia of Type Strains, Phase IV (KMG-IV): sequencing the most valuable type-strain genomes for metagenomic binning, comparative biology and taxonomic classification.</title>
        <authorList>
            <person name="Goeker M."/>
        </authorList>
    </citation>
    <scope>NUCLEOTIDE SEQUENCE [LARGE SCALE GENOMIC DNA]</scope>
    <source>
        <strain evidence="4 5">DSM 29853</strain>
    </source>
</reference>
<dbReference type="EMBL" id="JACIEZ010000007">
    <property type="protein sequence ID" value="MBB4066151.1"/>
    <property type="molecule type" value="Genomic_DNA"/>
</dbReference>
<dbReference type="GO" id="GO:0003677">
    <property type="term" value="F:DNA binding"/>
    <property type="evidence" value="ECO:0007669"/>
    <property type="project" value="UniProtKB-KW"/>
</dbReference>
<dbReference type="AlphaFoldDB" id="A0A7W6J7C5"/>